<evidence type="ECO:0000313" key="2">
    <source>
        <dbReference type="EMBL" id="WXB08039.1"/>
    </source>
</evidence>
<protein>
    <submittedName>
        <fullName evidence="2">Uncharacterized protein</fullName>
    </submittedName>
</protein>
<reference evidence="2" key="1">
    <citation type="submission" date="2021-12" db="EMBL/GenBank/DDBJ databases">
        <title>Discovery of the Pendulisporaceae a myxobacterial family with distinct sporulation behavior and unique specialized metabolism.</title>
        <authorList>
            <person name="Garcia R."/>
            <person name="Popoff A."/>
            <person name="Bader C.D."/>
            <person name="Loehr J."/>
            <person name="Walesch S."/>
            <person name="Walt C."/>
            <person name="Boldt J."/>
            <person name="Bunk B."/>
            <person name="Haeckl F.J.F.P.J."/>
            <person name="Gunesch A.P."/>
            <person name="Birkelbach J."/>
            <person name="Nuebel U."/>
            <person name="Pietschmann T."/>
            <person name="Bach T."/>
            <person name="Mueller R."/>
        </authorList>
    </citation>
    <scope>NUCLEOTIDE SEQUENCE</scope>
    <source>
        <strain evidence="2">MSr11367</strain>
    </source>
</reference>
<dbReference type="RefSeq" id="WP_394837713.1">
    <property type="nucleotide sequence ID" value="NZ_CP089929.1"/>
</dbReference>
<proteinExistence type="predicted"/>
<feature type="region of interest" description="Disordered" evidence="1">
    <location>
        <begin position="47"/>
        <end position="66"/>
    </location>
</feature>
<accession>A0ABZ2LEQ3</accession>
<gene>
    <name evidence="2" type="ORF">LVJ94_12450</name>
</gene>
<sequence>MMMRWERALGALGGTVLVAAGAIELAACSEGGTGFPTKHDATANLTDAGLDAAPGDDGGGSSDAGTDAPVDCGAPLTLQPSPDAGALCPFMAGSTKRNCALSEHCCVYPVVTPNVPSTCNAAGTPCEALVDAGGADFECDEKADCVDPSKPTCCLQGTATVNAACSNGFVSGIKRTYCSADPTCGGGSAICGTNAECEGGTCAPVTTKTKTIGVCTR</sequence>
<evidence type="ECO:0000256" key="1">
    <source>
        <dbReference type="SAM" id="MobiDB-lite"/>
    </source>
</evidence>
<dbReference type="Proteomes" id="UP001374803">
    <property type="component" value="Chromosome"/>
</dbReference>
<organism evidence="2 3">
    <name type="scientific">Pendulispora rubella</name>
    <dbReference type="NCBI Taxonomy" id="2741070"/>
    <lineage>
        <taxon>Bacteria</taxon>
        <taxon>Pseudomonadati</taxon>
        <taxon>Myxococcota</taxon>
        <taxon>Myxococcia</taxon>
        <taxon>Myxococcales</taxon>
        <taxon>Sorangiineae</taxon>
        <taxon>Pendulisporaceae</taxon>
        <taxon>Pendulispora</taxon>
    </lineage>
</organism>
<evidence type="ECO:0000313" key="3">
    <source>
        <dbReference type="Proteomes" id="UP001374803"/>
    </source>
</evidence>
<name>A0ABZ2LEQ3_9BACT</name>
<keyword evidence="3" id="KW-1185">Reference proteome</keyword>
<dbReference type="EMBL" id="CP089983">
    <property type="protein sequence ID" value="WXB08039.1"/>
    <property type="molecule type" value="Genomic_DNA"/>
</dbReference>